<dbReference type="GO" id="GO:0016787">
    <property type="term" value="F:hydrolase activity"/>
    <property type="evidence" value="ECO:0007669"/>
    <property type="project" value="UniProtKB-KW"/>
</dbReference>
<organism evidence="6 7">
    <name type="scientific">Fistulina hepatica ATCC 64428</name>
    <dbReference type="NCBI Taxonomy" id="1128425"/>
    <lineage>
        <taxon>Eukaryota</taxon>
        <taxon>Fungi</taxon>
        <taxon>Dikarya</taxon>
        <taxon>Basidiomycota</taxon>
        <taxon>Agaricomycotina</taxon>
        <taxon>Agaricomycetes</taxon>
        <taxon>Agaricomycetidae</taxon>
        <taxon>Agaricales</taxon>
        <taxon>Fistulinaceae</taxon>
        <taxon>Fistulina</taxon>
    </lineage>
</organism>
<dbReference type="GO" id="GO:0016829">
    <property type="term" value="F:lyase activity"/>
    <property type="evidence" value="ECO:0007669"/>
    <property type="project" value="UniProtKB-KW"/>
</dbReference>
<keyword evidence="4" id="KW-1015">Disulfide bond</keyword>
<accession>A0A0D7AIR8</accession>
<sequence length="137" mass="14986">GCNCGGVSDYTKADINAAAKRALELASEGRTIGRDKYPHVYNDYERFSFTHAKKPYLEFPVVQDGQVYDGGSPGADRVIIGSIASNFKSAVYCTVITHDGERKNGFAECQDDTMNVSGKGSYEIPEEVDLLDHLGPW</sequence>
<evidence type="ECO:0000256" key="1">
    <source>
        <dbReference type="ARBA" id="ARBA00022722"/>
    </source>
</evidence>
<reference evidence="6 7" key="1">
    <citation type="journal article" date="2015" name="Fungal Genet. Biol.">
        <title>Evolution of novel wood decay mechanisms in Agaricales revealed by the genome sequences of Fistulina hepatica and Cylindrobasidium torrendii.</title>
        <authorList>
            <person name="Floudas D."/>
            <person name="Held B.W."/>
            <person name="Riley R."/>
            <person name="Nagy L.G."/>
            <person name="Koehler G."/>
            <person name="Ransdell A.S."/>
            <person name="Younus H."/>
            <person name="Chow J."/>
            <person name="Chiniquy J."/>
            <person name="Lipzen A."/>
            <person name="Tritt A."/>
            <person name="Sun H."/>
            <person name="Haridas S."/>
            <person name="LaButti K."/>
            <person name="Ohm R.A."/>
            <person name="Kues U."/>
            <person name="Blanchette R.A."/>
            <person name="Grigoriev I.V."/>
            <person name="Minto R.E."/>
            <person name="Hibbett D.S."/>
        </authorList>
    </citation>
    <scope>NUCLEOTIDE SEQUENCE [LARGE SCALE GENOMIC DNA]</scope>
    <source>
        <strain evidence="6 7">ATCC 64428</strain>
    </source>
</reference>
<evidence type="ECO:0000256" key="2">
    <source>
        <dbReference type="ARBA" id="ARBA00022759"/>
    </source>
</evidence>
<name>A0A0D7AIR8_9AGAR</name>
<dbReference type="Pfam" id="PF00545">
    <property type="entry name" value="Ribonuclease"/>
    <property type="match status" value="1"/>
</dbReference>
<evidence type="ECO:0000313" key="7">
    <source>
        <dbReference type="Proteomes" id="UP000054144"/>
    </source>
</evidence>
<feature type="non-terminal residue" evidence="6">
    <location>
        <position position="1"/>
    </location>
</feature>
<keyword evidence="1" id="KW-0540">Nuclease</keyword>
<evidence type="ECO:0000256" key="3">
    <source>
        <dbReference type="ARBA" id="ARBA00022801"/>
    </source>
</evidence>
<keyword evidence="2" id="KW-0255">Endonuclease</keyword>
<dbReference type="InterPro" id="IPR000026">
    <property type="entry name" value="N1-like"/>
</dbReference>
<dbReference type="AlphaFoldDB" id="A0A0D7AIR8"/>
<dbReference type="OrthoDB" id="5425539at2759"/>
<evidence type="ECO:0000313" key="6">
    <source>
        <dbReference type="EMBL" id="KIY51477.1"/>
    </source>
</evidence>
<dbReference type="InterPro" id="IPR016191">
    <property type="entry name" value="Ribonuclease/ribotoxin"/>
</dbReference>
<protein>
    <submittedName>
        <fullName evidence="6">Ribonuclease-domain-containing protein</fullName>
    </submittedName>
</protein>
<dbReference type="PANTHER" id="PTHR42104:SF1">
    <property type="entry name" value="EXTRACELLULAR GUANYL-SPECIFIC RIBONUCLEASE RNTA (AFU_ORTHOLOGUE AFUA_4G03230)"/>
    <property type="match status" value="1"/>
</dbReference>
<dbReference type="Gene3D" id="3.10.450.30">
    <property type="entry name" value="Microbial ribonucleases"/>
    <property type="match status" value="1"/>
</dbReference>
<dbReference type="GO" id="GO:0004521">
    <property type="term" value="F:RNA endonuclease activity"/>
    <property type="evidence" value="ECO:0007669"/>
    <property type="project" value="InterPro"/>
</dbReference>
<gene>
    <name evidence="6" type="ORF">FISHEDRAFT_36910</name>
</gene>
<evidence type="ECO:0000256" key="4">
    <source>
        <dbReference type="ARBA" id="ARBA00023157"/>
    </source>
</evidence>
<evidence type="ECO:0000256" key="5">
    <source>
        <dbReference type="ARBA" id="ARBA00023239"/>
    </source>
</evidence>
<dbReference type="SUPFAM" id="SSF53933">
    <property type="entry name" value="Microbial ribonucleases"/>
    <property type="match status" value="1"/>
</dbReference>
<keyword evidence="5" id="KW-0456">Lyase</keyword>
<keyword evidence="3" id="KW-0378">Hydrolase</keyword>
<proteinExistence type="predicted"/>
<dbReference type="GO" id="GO:0003723">
    <property type="term" value="F:RNA binding"/>
    <property type="evidence" value="ECO:0007669"/>
    <property type="project" value="InterPro"/>
</dbReference>
<dbReference type="PANTHER" id="PTHR42104">
    <property type="entry name" value="EXTRACELLULAR GUANYL-SPECIFIC RIBONUCLEASE RNTA (AFU_ORTHOLOGUE AFUA_4G03230)"/>
    <property type="match status" value="1"/>
</dbReference>
<keyword evidence="7" id="KW-1185">Reference proteome</keyword>
<dbReference type="Proteomes" id="UP000054144">
    <property type="component" value="Unassembled WGS sequence"/>
</dbReference>
<dbReference type="EMBL" id="KN881650">
    <property type="protein sequence ID" value="KIY51477.1"/>
    <property type="molecule type" value="Genomic_DNA"/>
</dbReference>